<name>A0A0V8GKR7_9BACL</name>
<evidence type="ECO:0000256" key="2">
    <source>
        <dbReference type="ARBA" id="ARBA00022801"/>
    </source>
</evidence>
<sequence>MDVITFGERQQNQHYITRPAVYAVMRDSQTGKIAVIQKRDGKLFLPGGGIETYETHEDCLKREVLEETGMVVEIGDFIGRANQHFYSQNETTYYLNEGQFYRCDAGQKVQDPIEDDHALRWIDPVEAIEHLFHAHQRYAVQKTLYMI</sequence>
<evidence type="ECO:0000256" key="1">
    <source>
        <dbReference type="ARBA" id="ARBA00001946"/>
    </source>
</evidence>
<dbReference type="InterPro" id="IPR020084">
    <property type="entry name" value="NUDIX_hydrolase_CS"/>
</dbReference>
<dbReference type="EMBL" id="LNQL01000001">
    <property type="protein sequence ID" value="KSU50878.1"/>
    <property type="molecule type" value="Genomic_DNA"/>
</dbReference>
<comment type="cofactor">
    <cofactor evidence="1">
        <name>Mg(2+)</name>
        <dbReference type="ChEBI" id="CHEBI:18420"/>
    </cofactor>
</comment>
<feature type="domain" description="Nudix hydrolase" evidence="3">
    <location>
        <begin position="16"/>
        <end position="145"/>
    </location>
</feature>
<dbReference type="GO" id="GO:0016787">
    <property type="term" value="F:hydrolase activity"/>
    <property type="evidence" value="ECO:0007669"/>
    <property type="project" value="UniProtKB-KW"/>
</dbReference>
<gene>
    <name evidence="4" type="ORF">AS033_05720</name>
</gene>
<dbReference type="PROSITE" id="PS51462">
    <property type="entry name" value="NUDIX"/>
    <property type="match status" value="1"/>
</dbReference>
<dbReference type="OrthoDB" id="9816040at2"/>
<dbReference type="PANTHER" id="PTHR43046:SF14">
    <property type="entry name" value="MUTT_NUDIX FAMILY PROTEIN"/>
    <property type="match status" value="1"/>
</dbReference>
<dbReference type="RefSeq" id="WP_058264914.1">
    <property type="nucleotide sequence ID" value="NZ_FMYN01000001.1"/>
</dbReference>
<dbReference type="InterPro" id="IPR000086">
    <property type="entry name" value="NUDIX_hydrolase_dom"/>
</dbReference>
<dbReference type="SUPFAM" id="SSF55811">
    <property type="entry name" value="Nudix"/>
    <property type="match status" value="1"/>
</dbReference>
<proteinExistence type="predicted"/>
<organism evidence="4 5">
    <name type="scientific">Exiguobacterium indicum</name>
    <dbReference type="NCBI Taxonomy" id="296995"/>
    <lineage>
        <taxon>Bacteria</taxon>
        <taxon>Bacillati</taxon>
        <taxon>Bacillota</taxon>
        <taxon>Bacilli</taxon>
        <taxon>Bacillales</taxon>
        <taxon>Bacillales Family XII. Incertae Sedis</taxon>
        <taxon>Exiguobacterium</taxon>
    </lineage>
</organism>
<evidence type="ECO:0000259" key="3">
    <source>
        <dbReference type="PROSITE" id="PS51462"/>
    </source>
</evidence>
<comment type="caution">
    <text evidence="4">The sequence shown here is derived from an EMBL/GenBank/DDBJ whole genome shotgun (WGS) entry which is preliminary data.</text>
</comment>
<dbReference type="InterPro" id="IPR015797">
    <property type="entry name" value="NUDIX_hydrolase-like_dom_sf"/>
</dbReference>
<evidence type="ECO:0000313" key="4">
    <source>
        <dbReference type="EMBL" id="KSU50878.1"/>
    </source>
</evidence>
<dbReference type="PANTHER" id="PTHR43046">
    <property type="entry name" value="GDP-MANNOSE MANNOSYL HYDROLASE"/>
    <property type="match status" value="1"/>
</dbReference>
<keyword evidence="2" id="KW-0378">Hydrolase</keyword>
<protein>
    <submittedName>
        <fullName evidence="4">DNA mismatch repair protein MutT</fullName>
    </submittedName>
</protein>
<accession>A0A0V8GKR7</accession>
<dbReference type="AlphaFoldDB" id="A0A0V8GKR7"/>
<dbReference type="CDD" id="cd04684">
    <property type="entry name" value="NUDIX_Hydrolase"/>
    <property type="match status" value="1"/>
</dbReference>
<evidence type="ECO:0000313" key="5">
    <source>
        <dbReference type="Proteomes" id="UP000053797"/>
    </source>
</evidence>
<dbReference type="Pfam" id="PF00293">
    <property type="entry name" value="NUDIX"/>
    <property type="match status" value="1"/>
</dbReference>
<dbReference type="Gene3D" id="3.90.79.10">
    <property type="entry name" value="Nucleoside Triphosphate Pyrophosphohydrolase"/>
    <property type="match status" value="1"/>
</dbReference>
<dbReference type="PROSITE" id="PS00893">
    <property type="entry name" value="NUDIX_BOX"/>
    <property type="match status" value="1"/>
</dbReference>
<dbReference type="Proteomes" id="UP000053797">
    <property type="component" value="Unassembled WGS sequence"/>
</dbReference>
<reference evidence="4 5" key="1">
    <citation type="journal article" date="2015" name="Int. J. Syst. Evol. Microbiol.">
        <title>Exiguobacterium enclense sp. nov., isolated from sediment.</title>
        <authorList>
            <person name="Dastager S.G."/>
            <person name="Mawlankar R."/>
            <person name="Sonalkar V.V."/>
            <person name="Thorat M.N."/>
            <person name="Mual P."/>
            <person name="Verma A."/>
            <person name="Krishnamurthi S."/>
            <person name="Tang S.K."/>
            <person name="Li W.J."/>
        </authorList>
    </citation>
    <scope>NUCLEOTIDE SEQUENCE [LARGE SCALE GENOMIC DNA]</scope>
    <source>
        <strain evidence="4 5">NIO-1109</strain>
    </source>
</reference>